<keyword evidence="6 12" id="KW-0378">Hydrolase</keyword>
<dbReference type="Pfam" id="PF01607">
    <property type="entry name" value="CBM_14"/>
    <property type="match status" value="1"/>
</dbReference>
<reference evidence="15" key="2">
    <citation type="submission" date="2023-03" db="EMBL/GenBank/DDBJ databases">
        <authorList>
            <person name="Inwood S.N."/>
            <person name="Skelly J.G."/>
            <person name="Guhlin J."/>
            <person name="Harrop T.W.R."/>
            <person name="Goldson S.G."/>
            <person name="Dearden P.K."/>
        </authorList>
    </citation>
    <scope>NUCLEOTIDE SEQUENCE</scope>
    <source>
        <strain evidence="15">Irish</strain>
        <tissue evidence="15">Whole body</tissue>
    </source>
</reference>
<dbReference type="InterPro" id="IPR002557">
    <property type="entry name" value="Chitin-bd_dom"/>
</dbReference>
<dbReference type="PANTHER" id="PTHR11177">
    <property type="entry name" value="CHITINASE"/>
    <property type="match status" value="1"/>
</dbReference>
<accession>A0AA39C4W9</accession>
<keyword evidence="16" id="KW-1185">Reference proteome</keyword>
<protein>
    <recommendedName>
        <fullName evidence="3">chitinase</fullName>
        <ecNumber evidence="3">3.2.1.14</ecNumber>
    </recommendedName>
</protein>
<evidence type="ECO:0000256" key="7">
    <source>
        <dbReference type="ARBA" id="ARBA00023024"/>
    </source>
</evidence>
<feature type="chain" id="PRO_5041298046" description="chitinase" evidence="13">
    <location>
        <begin position="22"/>
        <end position="484"/>
    </location>
</feature>
<evidence type="ECO:0000256" key="1">
    <source>
        <dbReference type="ARBA" id="ARBA00000822"/>
    </source>
</evidence>
<dbReference type="InterPro" id="IPR050314">
    <property type="entry name" value="Glycosyl_Hydrlase_18"/>
</dbReference>
<dbReference type="SMART" id="SM00636">
    <property type="entry name" value="Glyco_18"/>
    <property type="match status" value="1"/>
</dbReference>
<evidence type="ECO:0000256" key="11">
    <source>
        <dbReference type="ARBA" id="ARBA00023326"/>
    </source>
</evidence>
<dbReference type="EC" id="3.2.1.14" evidence="3"/>
<evidence type="ECO:0000313" key="15">
    <source>
        <dbReference type="EMBL" id="KAK0157942.1"/>
    </source>
</evidence>
<comment type="caution">
    <text evidence="15">The sequence shown here is derived from an EMBL/GenBank/DDBJ whole genome shotgun (WGS) entry which is preliminary data.</text>
</comment>
<evidence type="ECO:0000256" key="9">
    <source>
        <dbReference type="ARBA" id="ARBA00023277"/>
    </source>
</evidence>
<keyword evidence="7" id="KW-0146">Chitin degradation</keyword>
<evidence type="ECO:0000256" key="10">
    <source>
        <dbReference type="ARBA" id="ARBA00023295"/>
    </source>
</evidence>
<keyword evidence="9" id="KW-0119">Carbohydrate metabolism</keyword>
<dbReference type="EMBL" id="JAQQBS010001425">
    <property type="protein sequence ID" value="KAK0157942.1"/>
    <property type="molecule type" value="Genomic_DNA"/>
</dbReference>
<dbReference type="Gene3D" id="3.20.20.80">
    <property type="entry name" value="Glycosidases"/>
    <property type="match status" value="1"/>
</dbReference>
<dbReference type="FunFam" id="3.20.20.80:FF:000007">
    <property type="entry name" value="Acidic mammalian chitinase"/>
    <property type="match status" value="1"/>
</dbReference>
<evidence type="ECO:0000256" key="5">
    <source>
        <dbReference type="ARBA" id="ARBA00022729"/>
    </source>
</evidence>
<dbReference type="InterPro" id="IPR001223">
    <property type="entry name" value="Glyco_hydro18_cat"/>
</dbReference>
<dbReference type="SUPFAM" id="SSF57625">
    <property type="entry name" value="Invertebrate chitin-binding proteins"/>
    <property type="match status" value="1"/>
</dbReference>
<dbReference type="GO" id="GO:0008843">
    <property type="term" value="F:endochitinase activity"/>
    <property type="evidence" value="ECO:0007669"/>
    <property type="project" value="UniProtKB-EC"/>
</dbReference>
<dbReference type="Gene3D" id="3.10.50.10">
    <property type="match status" value="1"/>
</dbReference>
<feature type="domain" description="GH18" evidence="14">
    <location>
        <begin position="24"/>
        <end position="388"/>
    </location>
</feature>
<dbReference type="CDD" id="cd02872">
    <property type="entry name" value="GH18_chitolectin_chitotriosidase"/>
    <property type="match status" value="1"/>
</dbReference>
<evidence type="ECO:0000256" key="2">
    <source>
        <dbReference type="ARBA" id="ARBA00009121"/>
    </source>
</evidence>
<keyword evidence="4" id="KW-0147">Chitin-binding</keyword>
<dbReference type="SUPFAM" id="SSF51445">
    <property type="entry name" value="(Trans)glycosidases"/>
    <property type="match status" value="1"/>
</dbReference>
<keyword evidence="11" id="KW-0624">Polysaccharide degradation</keyword>
<keyword evidence="5 13" id="KW-0732">Signal</keyword>
<evidence type="ECO:0000256" key="13">
    <source>
        <dbReference type="SAM" id="SignalP"/>
    </source>
</evidence>
<evidence type="ECO:0000256" key="3">
    <source>
        <dbReference type="ARBA" id="ARBA00012729"/>
    </source>
</evidence>
<proteinExistence type="inferred from homology"/>
<evidence type="ECO:0000256" key="8">
    <source>
        <dbReference type="ARBA" id="ARBA00023157"/>
    </source>
</evidence>
<dbReference type="InterPro" id="IPR017853">
    <property type="entry name" value="GH"/>
</dbReference>
<comment type="catalytic activity">
    <reaction evidence="1">
        <text>Random endo-hydrolysis of N-acetyl-beta-D-glucosaminide (1-&gt;4)-beta-linkages in chitin and chitodextrins.</text>
        <dbReference type="EC" id="3.2.1.14"/>
    </reaction>
</comment>
<dbReference type="GO" id="GO:0000272">
    <property type="term" value="P:polysaccharide catabolic process"/>
    <property type="evidence" value="ECO:0007669"/>
    <property type="project" value="UniProtKB-KW"/>
</dbReference>
<dbReference type="SUPFAM" id="SSF54556">
    <property type="entry name" value="Chitinase insertion domain"/>
    <property type="match status" value="1"/>
</dbReference>
<dbReference type="Gene3D" id="2.170.140.10">
    <property type="entry name" value="Chitin binding domain"/>
    <property type="match status" value="1"/>
</dbReference>
<dbReference type="InterPro" id="IPR011583">
    <property type="entry name" value="Chitinase_II/V-like_cat"/>
</dbReference>
<evidence type="ECO:0000313" key="16">
    <source>
        <dbReference type="Proteomes" id="UP001168990"/>
    </source>
</evidence>
<dbReference type="Proteomes" id="UP001168990">
    <property type="component" value="Unassembled WGS sequence"/>
</dbReference>
<dbReference type="GO" id="GO:0008061">
    <property type="term" value="F:chitin binding"/>
    <property type="evidence" value="ECO:0007669"/>
    <property type="project" value="UniProtKB-KW"/>
</dbReference>
<dbReference type="AlphaFoldDB" id="A0AA39C4W9"/>
<keyword evidence="10 12" id="KW-0326">Glycosidase</keyword>
<evidence type="ECO:0000256" key="4">
    <source>
        <dbReference type="ARBA" id="ARBA00022669"/>
    </source>
</evidence>
<gene>
    <name evidence="15" type="ORF">PV328_011626</name>
</gene>
<evidence type="ECO:0000259" key="14">
    <source>
        <dbReference type="PROSITE" id="PS51910"/>
    </source>
</evidence>
<dbReference type="FunFam" id="3.10.50.10:FF:000004">
    <property type="entry name" value="Chitinase 5"/>
    <property type="match status" value="1"/>
</dbReference>
<name>A0AA39C4W9_9HYME</name>
<dbReference type="InterPro" id="IPR036508">
    <property type="entry name" value="Chitin-bd_dom_sf"/>
</dbReference>
<feature type="signal peptide" evidence="13">
    <location>
        <begin position="1"/>
        <end position="21"/>
    </location>
</feature>
<reference evidence="15" key="1">
    <citation type="journal article" date="2023" name="bioRxiv">
        <title>Scaffold-level genome assemblies of two parasitoid biocontrol wasps reveal the parthenogenesis mechanism and an associated novel virus.</title>
        <authorList>
            <person name="Inwood S."/>
            <person name="Skelly J."/>
            <person name="Guhlin J."/>
            <person name="Harrop T."/>
            <person name="Goldson S."/>
            <person name="Dearden P."/>
        </authorList>
    </citation>
    <scope>NUCLEOTIDE SEQUENCE</scope>
    <source>
        <strain evidence="15">Irish</strain>
        <tissue evidence="15">Whole body</tissue>
    </source>
</reference>
<dbReference type="PROSITE" id="PS51910">
    <property type="entry name" value="GH18_2"/>
    <property type="match status" value="1"/>
</dbReference>
<keyword evidence="8" id="KW-1015">Disulfide bond</keyword>
<organism evidence="15 16">
    <name type="scientific">Microctonus aethiopoides</name>
    <dbReference type="NCBI Taxonomy" id="144406"/>
    <lineage>
        <taxon>Eukaryota</taxon>
        <taxon>Metazoa</taxon>
        <taxon>Ecdysozoa</taxon>
        <taxon>Arthropoda</taxon>
        <taxon>Hexapoda</taxon>
        <taxon>Insecta</taxon>
        <taxon>Pterygota</taxon>
        <taxon>Neoptera</taxon>
        <taxon>Endopterygota</taxon>
        <taxon>Hymenoptera</taxon>
        <taxon>Apocrita</taxon>
        <taxon>Ichneumonoidea</taxon>
        <taxon>Braconidae</taxon>
        <taxon>Euphorinae</taxon>
        <taxon>Microctonus</taxon>
    </lineage>
</organism>
<dbReference type="PANTHER" id="PTHR11177:SF360">
    <property type="entry name" value="CHITINASE 4-RELATED"/>
    <property type="match status" value="1"/>
</dbReference>
<dbReference type="InterPro" id="IPR001579">
    <property type="entry name" value="Glyco_hydro_18_chit_AS"/>
</dbReference>
<dbReference type="GO" id="GO:0006032">
    <property type="term" value="P:chitin catabolic process"/>
    <property type="evidence" value="ECO:0007669"/>
    <property type="project" value="UniProtKB-KW"/>
</dbReference>
<sequence>MRGLILFSVICFAPLIFSAGATEKKIVCYFGSWSVYRPGNGKFDISYINPWHCTHLIYTFVGLSGNNVKVLDAWQDLAENWGKNGFGRFNALRNKNPALKTLVAIGGWNEGSTKYSQMAKNAANREQFAANVVKFVKKYNFDGFDMDWEYPAQRGGAQEDVNNYIELLKVMRKHFDENNLILSAAVAASKSSASKSYRIPEMSKYLDFINVMSYDLHGAWESQTGINAPLYPATGDNPELNVKAVVKYWLNQGCPKEKLILGVPSYGRTFTLANANSNHIGAPTRGPGMAGPYTREPGMLGYNEISEKLLGGSWTVVYDKERRVPYAYNGLQWVGYDNVASIKEKAEFINKLGLGGAMIWSIETDDFKGISGEKYPILNALNAVLRNGKSLPSKTLSLISTEKSLSTVQDEESESNTPLLPDPISKQSSYKCTAPGSFPKPDSCDFISCVDDGRGGFKSYEFKCEENLCFNPDINVCDWKNNQI</sequence>
<evidence type="ECO:0000256" key="12">
    <source>
        <dbReference type="RuleBase" id="RU000489"/>
    </source>
</evidence>
<dbReference type="PROSITE" id="PS01095">
    <property type="entry name" value="GH18_1"/>
    <property type="match status" value="1"/>
</dbReference>
<dbReference type="GO" id="GO:0005576">
    <property type="term" value="C:extracellular region"/>
    <property type="evidence" value="ECO:0007669"/>
    <property type="project" value="InterPro"/>
</dbReference>
<evidence type="ECO:0000256" key="6">
    <source>
        <dbReference type="ARBA" id="ARBA00022801"/>
    </source>
</evidence>
<dbReference type="InterPro" id="IPR029070">
    <property type="entry name" value="Chitinase_insertion_sf"/>
</dbReference>
<dbReference type="SMART" id="SM00494">
    <property type="entry name" value="ChtBD2"/>
    <property type="match status" value="1"/>
</dbReference>
<comment type="similarity">
    <text evidence="2">Belongs to the glycosyl hydrolase 18 family. Chitinase class II subfamily.</text>
</comment>
<dbReference type="Pfam" id="PF00704">
    <property type="entry name" value="Glyco_hydro_18"/>
    <property type="match status" value="1"/>
</dbReference>